<dbReference type="Proteomes" id="UP000823405">
    <property type="component" value="Unassembled WGS sequence"/>
</dbReference>
<feature type="domain" description="DUF6589" evidence="1">
    <location>
        <begin position="193"/>
        <end position="574"/>
    </location>
</feature>
<keyword evidence="3" id="KW-1185">Reference proteome</keyword>
<evidence type="ECO:0000259" key="1">
    <source>
        <dbReference type="Pfam" id="PF20231"/>
    </source>
</evidence>
<protein>
    <recommendedName>
        <fullName evidence="1">DUF6589 domain-containing protein</fullName>
    </recommendedName>
</protein>
<proteinExistence type="predicted"/>
<gene>
    <name evidence="2" type="ORF">BGZ97_008256</name>
</gene>
<comment type="caution">
    <text evidence="2">The sequence shown here is derived from an EMBL/GenBank/DDBJ whole genome shotgun (WGS) entry which is preliminary data.</text>
</comment>
<organism evidence="2 3">
    <name type="scientific">Linnemannia gamsii</name>
    <dbReference type="NCBI Taxonomy" id="64522"/>
    <lineage>
        <taxon>Eukaryota</taxon>
        <taxon>Fungi</taxon>
        <taxon>Fungi incertae sedis</taxon>
        <taxon>Mucoromycota</taxon>
        <taxon>Mortierellomycotina</taxon>
        <taxon>Mortierellomycetes</taxon>
        <taxon>Mortierellales</taxon>
        <taxon>Mortierellaceae</taxon>
        <taxon>Linnemannia</taxon>
    </lineage>
</organism>
<dbReference type="AlphaFoldDB" id="A0A9P6QM58"/>
<evidence type="ECO:0000313" key="2">
    <source>
        <dbReference type="EMBL" id="KAG0284238.1"/>
    </source>
</evidence>
<name>A0A9P6QM58_9FUNG</name>
<dbReference type="EMBL" id="JAAAIN010003742">
    <property type="protein sequence ID" value="KAG0284238.1"/>
    <property type="molecule type" value="Genomic_DNA"/>
</dbReference>
<reference evidence="2" key="1">
    <citation type="journal article" date="2020" name="Fungal Divers.">
        <title>Resolving the Mortierellaceae phylogeny through synthesis of multi-gene phylogenetics and phylogenomics.</title>
        <authorList>
            <person name="Vandepol N."/>
            <person name="Liber J."/>
            <person name="Desiro A."/>
            <person name="Na H."/>
            <person name="Kennedy M."/>
            <person name="Barry K."/>
            <person name="Grigoriev I.V."/>
            <person name="Miller A.N."/>
            <person name="O'Donnell K."/>
            <person name="Stajich J.E."/>
            <person name="Bonito G."/>
        </authorList>
    </citation>
    <scope>NUCLEOTIDE SEQUENCE</scope>
    <source>
        <strain evidence="2">NVP60</strain>
    </source>
</reference>
<accession>A0A9P6QM58</accession>
<dbReference type="OrthoDB" id="2496395at2759"/>
<dbReference type="Pfam" id="PF20231">
    <property type="entry name" value="DUF6589"/>
    <property type="match status" value="1"/>
</dbReference>
<evidence type="ECO:0000313" key="3">
    <source>
        <dbReference type="Proteomes" id="UP000823405"/>
    </source>
</evidence>
<sequence length="660" mass="74019">MADSNAHDDGVPSTKGKNKGAKYLMRFLKGVLKEDVPVENLTKRAQRRRRARKPSSVRGCISAMLLFMTSQKTNAFQTVLGIFLHCTGCPRRVLEVLSGFGLSISYSQVLSCLKSLTKDAYMRVLQAVKENDFYLVYDNINLAIKHHHQRSNNRDTFDNGTAATVIIIPSDKNKPEPTIFCPVEERSVADANLFFPNDGDLENLFNVCQSHVSDSIVRSLPEGSTTFAIPIVPVEQLDLAKSTVFPLPVMKLDESTIAGNLSVLQRITEVGLNLPKSWFANPKNMFVAGDQMTVSRLLTLKVHRCFDPDPYHSLSWVHPVLQLFHLQMNLCGTIWRTHYGSKEFPGTLASIACLLNRKGLNNDKIVFHATDELLRIVFDAKVQLLYQFLRDHGVADRLDVQSVTEIITKSCCFQPSPSLLGLPCTTANTNGLLFLRDLVVYIELGAAIKAGDIGRIKHVLPFIVMMMHGGGNTNYALELLRLLYGLRHLWTDDWARRVLSSMLVNPKGIDGGWMATDMMQENHNYLIKTIFSAKGSNMSWEYLQDSISANIKTFQSISRMFEREVGVRPNSTRHKKPSTALDILRIQENFQSCGILWTSGECEQGPPVIDLRHAGEEKMVGSAIGRFFDNHTSLWGNAVDIEEAEGLENDLDQNQDIKIF</sequence>
<dbReference type="InterPro" id="IPR046496">
    <property type="entry name" value="DUF6589"/>
</dbReference>